<sequence length="125" mass="13061">MRSPKQIIASIGLVGLMTTLAVGGLTGTASADACPSGATCAYTTTNYGGAPGPVYGNNTDLRSFAKWTGAESIYNNGTQCNVYVYSSTSYGGARYPLNKGTGWKTISGSSIWHHAWSNKWFGTGC</sequence>
<evidence type="ECO:0000313" key="3">
    <source>
        <dbReference type="Proteomes" id="UP000660339"/>
    </source>
</evidence>
<evidence type="ECO:0000313" key="2">
    <source>
        <dbReference type="EMBL" id="GIG16655.1"/>
    </source>
</evidence>
<keyword evidence="1" id="KW-0732">Signal</keyword>
<protein>
    <recommendedName>
        <fullName evidence="4">Peptidase inhibitor family I36</fullName>
    </recommendedName>
</protein>
<evidence type="ECO:0008006" key="4">
    <source>
        <dbReference type="Google" id="ProtNLM"/>
    </source>
</evidence>
<keyword evidence="3" id="KW-1185">Reference proteome</keyword>
<organism evidence="2 3">
    <name type="scientific">Catellatospora methionotrophica</name>
    <dbReference type="NCBI Taxonomy" id="121620"/>
    <lineage>
        <taxon>Bacteria</taxon>
        <taxon>Bacillati</taxon>
        <taxon>Actinomycetota</taxon>
        <taxon>Actinomycetes</taxon>
        <taxon>Micromonosporales</taxon>
        <taxon>Micromonosporaceae</taxon>
        <taxon>Catellatospora</taxon>
    </lineage>
</organism>
<dbReference type="EMBL" id="BONJ01000028">
    <property type="protein sequence ID" value="GIG16655.1"/>
    <property type="molecule type" value="Genomic_DNA"/>
</dbReference>
<gene>
    <name evidence="2" type="ORF">Cme02nite_49870</name>
</gene>
<feature type="signal peptide" evidence="1">
    <location>
        <begin position="1"/>
        <end position="31"/>
    </location>
</feature>
<evidence type="ECO:0000256" key="1">
    <source>
        <dbReference type="SAM" id="SignalP"/>
    </source>
</evidence>
<proteinExistence type="predicted"/>
<name>A0A8J3LDS1_9ACTN</name>
<dbReference type="Pfam" id="PF03995">
    <property type="entry name" value="Inhibitor_I36"/>
    <property type="match status" value="1"/>
</dbReference>
<comment type="caution">
    <text evidence="2">The sequence shown here is derived from an EMBL/GenBank/DDBJ whole genome shotgun (WGS) entry which is preliminary data.</text>
</comment>
<accession>A0A8J3LDS1</accession>
<reference evidence="2" key="1">
    <citation type="submission" date="2021-01" db="EMBL/GenBank/DDBJ databases">
        <title>Whole genome shotgun sequence of Catellatospora methionotrophica NBRC 14553.</title>
        <authorList>
            <person name="Komaki H."/>
            <person name="Tamura T."/>
        </authorList>
    </citation>
    <scope>NUCLEOTIDE SEQUENCE</scope>
    <source>
        <strain evidence="2">NBRC 14553</strain>
    </source>
</reference>
<dbReference type="AlphaFoldDB" id="A0A8J3LDS1"/>
<dbReference type="RefSeq" id="WP_166378988.1">
    <property type="nucleotide sequence ID" value="NZ_BAAATT010000005.1"/>
</dbReference>
<dbReference type="Gene3D" id="2.60.20.10">
    <property type="entry name" value="Crystallins"/>
    <property type="match status" value="1"/>
</dbReference>
<feature type="chain" id="PRO_5035172654" description="Peptidase inhibitor family I36" evidence="1">
    <location>
        <begin position="32"/>
        <end position="125"/>
    </location>
</feature>
<dbReference type="Proteomes" id="UP000660339">
    <property type="component" value="Unassembled WGS sequence"/>
</dbReference>